<feature type="region of interest" description="Disordered" evidence="2">
    <location>
        <begin position="1"/>
        <end position="23"/>
    </location>
</feature>
<comment type="caution">
    <text evidence="3">The sequence shown here is derived from an EMBL/GenBank/DDBJ whole genome shotgun (WGS) entry which is preliminary data.</text>
</comment>
<feature type="coiled-coil region" evidence="1">
    <location>
        <begin position="1241"/>
        <end position="1289"/>
    </location>
</feature>
<accession>A0A4Z1SYE3</accession>
<evidence type="ECO:0000313" key="3">
    <source>
        <dbReference type="EMBL" id="TNJ29805.1"/>
    </source>
</evidence>
<keyword evidence="4" id="KW-1185">Reference proteome</keyword>
<dbReference type="OrthoDB" id="10254914at2759"/>
<gene>
    <name evidence="3" type="ORF">GMRT_11502</name>
</gene>
<reference evidence="3 4" key="1">
    <citation type="submission" date="2019-05" db="EMBL/GenBank/DDBJ databases">
        <title>The compact genome of Giardia muris reveals important steps in the evolution of intestinal protozoan parasites.</title>
        <authorList>
            <person name="Xu F."/>
            <person name="Jimenez-Gonzalez A."/>
            <person name="Einarsson E."/>
            <person name="Astvaldsson A."/>
            <person name="Peirasmaki D."/>
            <person name="Eckmann L."/>
            <person name="Andersson J.O."/>
            <person name="Svard S.G."/>
            <person name="Jerlstrom-Hultqvist J."/>
        </authorList>
    </citation>
    <scope>NUCLEOTIDE SEQUENCE [LARGE SCALE GENOMIC DNA]</scope>
    <source>
        <strain evidence="3 4">Roberts-Thomson</strain>
    </source>
</reference>
<evidence type="ECO:0000256" key="1">
    <source>
        <dbReference type="SAM" id="Coils"/>
    </source>
</evidence>
<dbReference type="Proteomes" id="UP000315496">
    <property type="component" value="Chromosome 1"/>
</dbReference>
<dbReference type="VEuPathDB" id="GiardiaDB:GMRT_11502"/>
<feature type="coiled-coil region" evidence="1">
    <location>
        <begin position="1065"/>
        <end position="1120"/>
    </location>
</feature>
<proteinExistence type="predicted"/>
<dbReference type="PANTHER" id="PTHR45615">
    <property type="entry name" value="MYOSIN HEAVY CHAIN, NON-MUSCLE"/>
    <property type="match status" value="1"/>
</dbReference>
<evidence type="ECO:0000256" key="2">
    <source>
        <dbReference type="SAM" id="MobiDB-lite"/>
    </source>
</evidence>
<feature type="coiled-coil region" evidence="1">
    <location>
        <begin position="317"/>
        <end position="344"/>
    </location>
</feature>
<dbReference type="PANTHER" id="PTHR45615:SF80">
    <property type="entry name" value="GRIP DOMAIN-CONTAINING PROTEIN"/>
    <property type="match status" value="1"/>
</dbReference>
<name>A0A4Z1SYE3_GIAMU</name>
<organism evidence="3 4">
    <name type="scientific">Giardia muris</name>
    <dbReference type="NCBI Taxonomy" id="5742"/>
    <lineage>
        <taxon>Eukaryota</taxon>
        <taxon>Metamonada</taxon>
        <taxon>Diplomonadida</taxon>
        <taxon>Hexamitidae</taxon>
        <taxon>Giardiinae</taxon>
        <taxon>Giardia</taxon>
    </lineage>
</organism>
<sequence length="1501" mass="165002">MEIARPHPGRSLQGLDDSGLSAPEVQIGVDPETDDLEAFAQIAFLHEEPHFHSAERNIRAVCESPHNAEYLQSLANHLYAKCKAYRYAAMGQPAGSAMIASHDLLQKISLEREGYDKALRDLRAKVEAAPDYCEMCQVLLIKYENLASRTKEVTAVALSLEERLKACTDAPSIDHIRAKADIQKIMKGVTPTAASRTHDLDVGRLLTDLERTLRGEGVMNPGSEGYYTLPKLNLHGTGEIPVSDGQPREDERTFLKQLADFTVLCNLFLPPDADPQTLEQIASNQLMNIVGTDSIATGLVKLKAAIDSVIARSRGALATKDAELHALEARLAAVEAENRDLATLAHKLKDVDVAFQSYQQDMAQAMHEHQAALDKTLADVVGSFRQEVFSVRAPAAGTGRKWIADNVLTTNVRTVCVSELLQEVMAIIQQALGADALGIDIQMPAPPQLPVDVASNPLISDTAKETLSECQKVGALALAVRYGIESCIEALRGKAAASSQASPLSEAGFVQQIAINAASIVKSLLSMCLWEEKATIRKNLGIQSAEDIYNRTVLPTEGLPEGFVDELLSGNLSVLLQKISPTNMDLVSVLERLAAVLKEAETNDRIVPKMVADLSRITLTIEEQLKQHKELLDLKQRDLDDLAQRYAARNADYDTAQKQILDLEQKVHDKQREFADLKNEIVVLKSEAVRVTTMEGHISEMQGKVERGERVQHEVARERDALREENQKMRQDLQRADKKIMSLVQERDQAILQITTLSEQHNATTSARNEAVDKNKELVQLARAMEAKLKAKTDELNELVRQTSGLREKIPLHEGEVAQLKEYQKKLEAEIHNANQEKRQAHEEMLSAQSEKRIAQRELETLRRESDEAAGTVTELRKEVKRLTAELQERVDLVERQRLDLDTLNRQVSDLSERDLLMEQRMTELVTAREVCQQENEEMHALLAEAQITLQKLERDYDHERQRANAAEGQISNVRSDATGNLVEAAALKREIGRLETMLAEKKEEHAELASRYTREVEELKTRLQQAELGQHLQEQSIRAEYDKAFAARVQEQQMAADSVAAAEAARCQEQLKQAERRYQEVLTEIKNYYTDKVQAEKALKEAQDQLADAGTLRARAEKLAQITKLLRRKVASLAASFEKLALASEGRVRYVALTPDVTLSLGGQRLKKSNLNSTIGDSGLFDDDISVILDDRASPSGTGSYDSAPTQAMAQIALPHDRDVDDLVALIKAGLKYQYDHEELRHLRGELTAARAEVSEERKKVEYVEREKSQLDIELRKAQLENRDLTTNYNVMGRSASASVLAPRIDSVSTLSHAPSSAPLGPSDLTLRRRDLSAYGGSVMTGHPSSMLSGGYQSVLTAANPTTNIPAATGGIAPSTGMPSQLTLNPGTLGSVLGRSSGVSRSGISAPPSVTLPMKIPYTAKMVTTPAAMGSGPMPSYPRSMSTSSLPKPSIGGSLAPSTTLGIGSTLPGTTDLTRPTIPAAYTPAYTPGSLLPYQSTFSM</sequence>
<feature type="coiled-coil region" evidence="1">
    <location>
        <begin position="625"/>
        <end position="687"/>
    </location>
</feature>
<keyword evidence="1" id="KW-0175">Coiled coil</keyword>
<protein>
    <submittedName>
        <fullName evidence="3">Uncharacterized protein</fullName>
    </submittedName>
</protein>
<feature type="coiled-coil region" evidence="1">
    <location>
        <begin position="712"/>
        <end position="1030"/>
    </location>
</feature>
<evidence type="ECO:0000313" key="4">
    <source>
        <dbReference type="Proteomes" id="UP000315496"/>
    </source>
</evidence>
<dbReference type="EMBL" id="VDLU01000001">
    <property type="protein sequence ID" value="TNJ29805.1"/>
    <property type="molecule type" value="Genomic_DNA"/>
</dbReference>